<evidence type="ECO:0008006" key="4">
    <source>
        <dbReference type="Google" id="ProtNLM"/>
    </source>
</evidence>
<keyword evidence="1" id="KW-1133">Transmembrane helix</keyword>
<evidence type="ECO:0000313" key="2">
    <source>
        <dbReference type="EMBL" id="AWT51957.1"/>
    </source>
</evidence>
<dbReference type="EMBL" id="CP027541">
    <property type="protein sequence ID" value="AWT51957.1"/>
    <property type="molecule type" value="Genomic_DNA"/>
</dbReference>
<gene>
    <name evidence="2" type="ORF">D806_009670</name>
</gene>
<dbReference type="Proteomes" id="UP000011200">
    <property type="component" value="Chromosome"/>
</dbReference>
<proteinExistence type="predicted"/>
<accession>A0A2U9PJQ8</accession>
<reference evidence="3" key="2">
    <citation type="submission" date="2018-03" db="EMBL/GenBank/DDBJ databases">
        <authorList>
            <person name="Derbyshire K."/>
            <person name="Gray T.A."/>
            <person name="Champion M."/>
        </authorList>
    </citation>
    <scope>NUCLEOTIDE SEQUENCE [LARGE SCALE GENOMIC DNA]</scope>
    <source>
        <strain evidence="3">MKD8</strain>
    </source>
</reference>
<evidence type="ECO:0000256" key="1">
    <source>
        <dbReference type="SAM" id="Phobius"/>
    </source>
</evidence>
<feature type="transmembrane region" description="Helical" evidence="1">
    <location>
        <begin position="79"/>
        <end position="100"/>
    </location>
</feature>
<feature type="transmembrane region" description="Helical" evidence="1">
    <location>
        <begin position="12"/>
        <end position="35"/>
    </location>
</feature>
<keyword evidence="1" id="KW-0812">Transmembrane</keyword>
<reference evidence="2 3" key="1">
    <citation type="journal article" date="2013" name="Genome Announc.">
        <title>Draft genome sequence of MKD8, a conjugal recipient Mycobacterium smegmatis strain.</title>
        <authorList>
            <person name="Gray T.A."/>
            <person name="Palumbo M.J."/>
            <person name="Derbyshire K.M."/>
        </authorList>
    </citation>
    <scope>NUCLEOTIDE SEQUENCE [LARGE SCALE GENOMIC DNA]</scope>
    <source>
        <strain evidence="2 3">MKD8</strain>
    </source>
</reference>
<keyword evidence="1" id="KW-0472">Membrane</keyword>
<organism evidence="2 3">
    <name type="scientific">Mycolicibacterium smegmatis (strain MKD8)</name>
    <name type="common">Mycobacterium smegmatis</name>
    <dbReference type="NCBI Taxonomy" id="1214915"/>
    <lineage>
        <taxon>Bacteria</taxon>
        <taxon>Bacillati</taxon>
        <taxon>Actinomycetota</taxon>
        <taxon>Actinomycetes</taxon>
        <taxon>Mycobacteriales</taxon>
        <taxon>Mycobacteriaceae</taxon>
        <taxon>Mycolicibacterium</taxon>
    </lineage>
</organism>
<sequence length="101" mass="11099">MLPRSGRPHDQLLRNEIVSGIAGLVAGHILWLAAITLATDSSRVTRWVLVVAALSFVGGAAAAWVGWRRYQQRSRVWAAFLWCLPVSPVLFSLTLLGVTYL</sequence>
<protein>
    <recommendedName>
        <fullName evidence="4">Transmembrane protein</fullName>
    </recommendedName>
</protein>
<feature type="transmembrane region" description="Helical" evidence="1">
    <location>
        <begin position="47"/>
        <end position="67"/>
    </location>
</feature>
<evidence type="ECO:0000313" key="3">
    <source>
        <dbReference type="Proteomes" id="UP000011200"/>
    </source>
</evidence>
<name>A0A2U9PJQ8_MYCSE</name>
<dbReference type="AlphaFoldDB" id="A0A2U9PJQ8"/>